<dbReference type="Pfam" id="PF01925">
    <property type="entry name" value="TauE"/>
    <property type="match status" value="1"/>
</dbReference>
<dbReference type="PANTHER" id="PTHR43701:SF12">
    <property type="entry name" value="MEMBRANE TRANSPORTER PROTEIN YTNM-RELATED"/>
    <property type="match status" value="1"/>
</dbReference>
<keyword evidence="3 5" id="KW-1133">Transmembrane helix</keyword>
<feature type="transmembrane region" description="Helical" evidence="5">
    <location>
        <begin position="112"/>
        <end position="131"/>
    </location>
</feature>
<evidence type="ECO:0000256" key="2">
    <source>
        <dbReference type="ARBA" id="ARBA00022692"/>
    </source>
</evidence>
<dbReference type="GO" id="GO:0016020">
    <property type="term" value="C:membrane"/>
    <property type="evidence" value="ECO:0007669"/>
    <property type="project" value="UniProtKB-SubCell"/>
</dbReference>
<dbReference type="AlphaFoldDB" id="X0YC52"/>
<name>X0YC52_9ZZZZ</name>
<gene>
    <name evidence="6" type="ORF">S01H1_76267</name>
</gene>
<evidence type="ECO:0000256" key="1">
    <source>
        <dbReference type="ARBA" id="ARBA00004141"/>
    </source>
</evidence>
<keyword evidence="2 5" id="KW-0812">Transmembrane</keyword>
<evidence type="ECO:0008006" key="7">
    <source>
        <dbReference type="Google" id="ProtNLM"/>
    </source>
</evidence>
<feature type="transmembrane region" description="Helical" evidence="5">
    <location>
        <begin position="38"/>
        <end position="56"/>
    </location>
</feature>
<feature type="transmembrane region" description="Helical" evidence="5">
    <location>
        <begin position="185"/>
        <end position="202"/>
    </location>
</feature>
<accession>X0YC52</accession>
<keyword evidence="4 5" id="KW-0472">Membrane</keyword>
<organism evidence="6">
    <name type="scientific">marine sediment metagenome</name>
    <dbReference type="NCBI Taxonomy" id="412755"/>
    <lineage>
        <taxon>unclassified sequences</taxon>
        <taxon>metagenomes</taxon>
        <taxon>ecological metagenomes</taxon>
    </lineage>
</organism>
<feature type="transmembrane region" description="Helical" evidence="5">
    <location>
        <begin position="12"/>
        <end position="32"/>
    </location>
</feature>
<dbReference type="InterPro" id="IPR051598">
    <property type="entry name" value="TSUP/Inactive_protease-like"/>
</dbReference>
<reference evidence="6" key="1">
    <citation type="journal article" date="2014" name="Front. Microbiol.">
        <title>High frequency of phylogenetically diverse reductive dehalogenase-homologous genes in deep subseafloor sedimentary metagenomes.</title>
        <authorList>
            <person name="Kawai M."/>
            <person name="Futagami T."/>
            <person name="Toyoda A."/>
            <person name="Takaki Y."/>
            <person name="Nishi S."/>
            <person name="Hori S."/>
            <person name="Arai W."/>
            <person name="Tsubouchi T."/>
            <person name="Morono Y."/>
            <person name="Uchiyama I."/>
            <person name="Ito T."/>
            <person name="Fujiyama A."/>
            <person name="Inagaki F."/>
            <person name="Takami H."/>
        </authorList>
    </citation>
    <scope>NUCLEOTIDE SEQUENCE</scope>
    <source>
        <strain evidence="6">Expedition CK06-06</strain>
    </source>
</reference>
<evidence type="ECO:0000256" key="5">
    <source>
        <dbReference type="SAM" id="Phobius"/>
    </source>
</evidence>
<comment type="subcellular location">
    <subcellularLocation>
        <location evidence="1">Membrane</location>
        <topology evidence="1">Multi-pass membrane protein</topology>
    </subcellularLocation>
</comment>
<evidence type="ECO:0000256" key="4">
    <source>
        <dbReference type="ARBA" id="ARBA00023136"/>
    </source>
</evidence>
<evidence type="ECO:0000313" key="6">
    <source>
        <dbReference type="EMBL" id="GAG53435.1"/>
    </source>
</evidence>
<dbReference type="PANTHER" id="PTHR43701">
    <property type="entry name" value="MEMBRANE TRANSPORTER PROTEIN MJ0441-RELATED"/>
    <property type="match status" value="1"/>
</dbReference>
<protein>
    <recommendedName>
        <fullName evidence="7">Membrane transporter protein</fullName>
    </recommendedName>
</protein>
<evidence type="ECO:0000256" key="3">
    <source>
        <dbReference type="ARBA" id="ARBA00022989"/>
    </source>
</evidence>
<sequence>GLNSPLFVDASLGMGYGTTLTPVLLIIGFAPLEVVPAVLLGQLVGGLVGGLAHYRLGNISLDFRRDEQVKKRLRWLGYLPRSTDSKIIFILVVSGVIGALVGVFSAVNISEVALKTYIGAMVLVIGIIILLRKRREGTISWKGLIGVGLVSSFNKGISGGGYGPLVTGGQIISGGGVRSSVGNTTLAEAMVCIVGFLCYVFVKGDIFWTLAAATSIGSIVAAPFAALIVRKVTAQK</sequence>
<comment type="caution">
    <text evidence="6">The sequence shown here is derived from an EMBL/GenBank/DDBJ whole genome shotgun (WGS) entry which is preliminary data.</text>
</comment>
<feature type="transmembrane region" description="Helical" evidence="5">
    <location>
        <begin position="87"/>
        <end position="106"/>
    </location>
</feature>
<dbReference type="EMBL" id="BARS01051170">
    <property type="protein sequence ID" value="GAG53435.1"/>
    <property type="molecule type" value="Genomic_DNA"/>
</dbReference>
<feature type="non-terminal residue" evidence="6">
    <location>
        <position position="236"/>
    </location>
</feature>
<proteinExistence type="predicted"/>
<feature type="transmembrane region" description="Helical" evidence="5">
    <location>
        <begin position="208"/>
        <end position="229"/>
    </location>
</feature>
<dbReference type="InterPro" id="IPR002781">
    <property type="entry name" value="TM_pro_TauE-like"/>
</dbReference>
<feature type="non-terminal residue" evidence="6">
    <location>
        <position position="1"/>
    </location>
</feature>